<feature type="transmembrane region" description="Helical" evidence="1">
    <location>
        <begin position="31"/>
        <end position="49"/>
    </location>
</feature>
<dbReference type="Pfam" id="PF00499">
    <property type="entry name" value="Oxidored_q3"/>
    <property type="match status" value="1"/>
</dbReference>
<dbReference type="EC" id="7.1.1.2" evidence="1"/>
<dbReference type="PANTHER" id="PTHR33269:SF17">
    <property type="entry name" value="NADH-UBIQUINONE OXIDOREDUCTASE CHAIN 6"/>
    <property type="match status" value="1"/>
</dbReference>
<dbReference type="RefSeq" id="YP_009118097.1">
    <property type="nucleotide sequence ID" value="NC_026311.1"/>
</dbReference>
<comment type="similarity">
    <text evidence="1">Belongs to the complex I subunit 6 family.</text>
</comment>
<dbReference type="InterPro" id="IPR042106">
    <property type="entry name" value="Nuo/plastoQ_OxRdtase_6_NuoJ"/>
</dbReference>
<dbReference type="InterPro" id="IPR001457">
    <property type="entry name" value="NADH_UbQ/plastoQ_OxRdtase_su6"/>
</dbReference>
<geneLocation type="mitochondrion" evidence="2"/>
<keyword evidence="1" id="KW-0249">Electron transport</keyword>
<dbReference type="Gene3D" id="1.20.120.1200">
    <property type="entry name" value="NADH-ubiquinone/plastoquinone oxidoreductase chain 6, subunit NuoJ"/>
    <property type="match status" value="1"/>
</dbReference>
<dbReference type="GeneID" id="22976015"/>
<organism evidence="2">
    <name type="scientific">Malawimonas californiana</name>
    <name type="common">Flagellated protozoan</name>
    <dbReference type="NCBI Taxonomy" id="221722"/>
    <lineage>
        <taxon>Eukaryota</taxon>
        <taxon>Malawimonadida</taxon>
        <taxon>Malawimonadidae</taxon>
        <taxon>Malawimonas</taxon>
    </lineage>
</organism>
<feature type="transmembrane region" description="Helical" evidence="1">
    <location>
        <begin position="91"/>
        <end position="110"/>
    </location>
</feature>
<proteinExistence type="inferred from homology"/>
<keyword evidence="2" id="KW-0560">Oxidoreductase</keyword>
<feature type="transmembrane region" description="Helical" evidence="1">
    <location>
        <begin position="55"/>
        <end position="79"/>
    </location>
</feature>
<keyword evidence="1" id="KW-0520">NAD</keyword>
<dbReference type="GO" id="GO:0008137">
    <property type="term" value="F:NADH dehydrogenase (ubiquinone) activity"/>
    <property type="evidence" value="ECO:0007669"/>
    <property type="project" value="UniProtKB-UniRule"/>
</dbReference>
<evidence type="ECO:0000256" key="1">
    <source>
        <dbReference type="RuleBase" id="RU004430"/>
    </source>
</evidence>
<feature type="transmembrane region" description="Helical" evidence="1">
    <location>
        <begin position="159"/>
        <end position="179"/>
    </location>
</feature>
<protein>
    <recommendedName>
        <fullName evidence="1">NADH-ubiquinone oxidoreductase chain 6</fullName>
        <ecNumber evidence="1">7.1.1.2</ecNumber>
    </recommendedName>
</protein>
<comment type="catalytic activity">
    <reaction evidence="1">
        <text>a ubiquinone + NADH + 5 H(+)(in) = a ubiquinol + NAD(+) + 4 H(+)(out)</text>
        <dbReference type="Rhea" id="RHEA:29091"/>
        <dbReference type="Rhea" id="RHEA-COMP:9565"/>
        <dbReference type="Rhea" id="RHEA-COMP:9566"/>
        <dbReference type="ChEBI" id="CHEBI:15378"/>
        <dbReference type="ChEBI" id="CHEBI:16389"/>
        <dbReference type="ChEBI" id="CHEBI:17976"/>
        <dbReference type="ChEBI" id="CHEBI:57540"/>
        <dbReference type="ChEBI" id="CHEBI:57945"/>
        <dbReference type="EC" id="7.1.1.2"/>
    </reaction>
</comment>
<name>A0A0B5GFT1_MALCL</name>
<dbReference type="PANTHER" id="PTHR33269">
    <property type="entry name" value="NADH-UBIQUINONE OXIDOREDUCTASE CHAIN 6"/>
    <property type="match status" value="1"/>
</dbReference>
<keyword evidence="1" id="KW-0813">Transport</keyword>
<keyword evidence="1 2" id="KW-0496">Mitochondrion</keyword>
<gene>
    <name evidence="2" type="primary">nad6</name>
</gene>
<keyword evidence="1" id="KW-0679">Respiratory chain</keyword>
<reference evidence="2" key="1">
    <citation type="journal article" date="2014" name="Nucleic Acids Res.">
        <title>Widespread occurrence of organelle genome-encoded 5S rRNAs including permuted molecules.</title>
        <authorList>
            <person name="Valach M."/>
            <person name="Burger G."/>
            <person name="Gray M.W."/>
            <person name="Lang B.F."/>
        </authorList>
    </citation>
    <scope>NUCLEOTIDE SEQUENCE</scope>
    <source>
        <strain evidence="2">ATCC 50740</strain>
    </source>
</reference>
<dbReference type="GO" id="GO:0016491">
    <property type="term" value="F:oxidoreductase activity"/>
    <property type="evidence" value="ECO:0007669"/>
    <property type="project" value="UniProtKB-KW"/>
</dbReference>
<dbReference type="NCBIfam" id="NF005164">
    <property type="entry name" value="PRK06638.1-4"/>
    <property type="match status" value="1"/>
</dbReference>
<dbReference type="EMBL" id="KP165387">
    <property type="protein sequence ID" value="AJF22867.1"/>
    <property type="molecule type" value="Genomic_DNA"/>
</dbReference>
<accession>A0A0B5GFT1</accession>
<keyword evidence="1" id="KW-0812">Transmembrane</keyword>
<feature type="transmembrane region" description="Helical" evidence="1">
    <location>
        <begin position="6"/>
        <end position="24"/>
    </location>
</feature>
<sequence length="197" mass="22554">MNNSLIIFYIHSLLIILSATLVIVSINPIHSVLFLVLVFLNSSALLILIEAEFLAITLIIVYVGAIAVLFLFVVMMLNIKVIVSNITILRYLPIGGIIGIIFLLQVLLIYNKATILNENINLEYIQQIYHYNQVINWDNNLMTNIQIIGQYLYVYYYDLFLISGLVLLVAMIGAIVLTMHINYNIKKQQVFLQLYNK</sequence>
<keyword evidence="1" id="KW-0830">Ubiquinone</keyword>
<evidence type="ECO:0000313" key="2">
    <source>
        <dbReference type="EMBL" id="AJF22867.1"/>
    </source>
</evidence>
<keyword evidence="1" id="KW-1133">Transmembrane helix</keyword>
<comment type="function">
    <text evidence="1">Core subunit of the mitochondrial membrane respiratory chain NADH dehydrogenase (Complex I) which catalyzes electron transfer from NADH through the respiratory chain, using ubiquinone as an electron acceptor. Essential for the catalytic activity and assembly of complex I.</text>
</comment>
<dbReference type="GO" id="GO:0031966">
    <property type="term" value="C:mitochondrial membrane"/>
    <property type="evidence" value="ECO:0007669"/>
    <property type="project" value="UniProtKB-SubCell"/>
</dbReference>
<keyword evidence="1" id="KW-0472">Membrane</keyword>
<dbReference type="AlphaFoldDB" id="A0A0B5GFT1"/>
<keyword evidence="1" id="KW-1278">Translocase</keyword>
<comment type="subcellular location">
    <subcellularLocation>
        <location evidence="1">Mitochondrion membrane</location>
        <topology evidence="1">Multi-pass membrane protein</topology>
    </subcellularLocation>
</comment>